<keyword evidence="1" id="KW-0812">Transmembrane</keyword>
<dbReference type="EMBL" id="LXZO01000122">
    <property type="protein sequence ID" value="PAY44736.1"/>
    <property type="molecule type" value="Genomic_DNA"/>
</dbReference>
<evidence type="ECO:0000313" key="2">
    <source>
        <dbReference type="EMBL" id="PAY44736.1"/>
    </source>
</evidence>
<dbReference type="AlphaFoldDB" id="A0A9X6S3C1"/>
<accession>A0A9X6S3C1</accession>
<evidence type="ECO:0000313" key="3">
    <source>
        <dbReference type="Proteomes" id="UP000218139"/>
    </source>
</evidence>
<comment type="caution">
    <text evidence="2">The sequence shown here is derived from an EMBL/GenBank/DDBJ whole genome shotgun (WGS) entry which is preliminary data.</text>
</comment>
<dbReference type="Proteomes" id="UP000218139">
    <property type="component" value="Unassembled WGS sequence"/>
</dbReference>
<dbReference type="RefSeq" id="WP_095758828.1">
    <property type="nucleotide sequence ID" value="NZ_CP062071.1"/>
</dbReference>
<gene>
    <name evidence="2" type="ORF">A8C52_10535</name>
</gene>
<protein>
    <submittedName>
        <fullName evidence="2">Uncharacterized protein</fullName>
    </submittedName>
</protein>
<proteinExistence type="predicted"/>
<keyword evidence="1" id="KW-0472">Membrane</keyword>
<evidence type="ECO:0000256" key="1">
    <source>
        <dbReference type="SAM" id="Phobius"/>
    </source>
</evidence>
<organism evidence="2 3">
    <name type="scientific">Ligilactobacillus salivarius</name>
    <dbReference type="NCBI Taxonomy" id="1624"/>
    <lineage>
        <taxon>Bacteria</taxon>
        <taxon>Bacillati</taxon>
        <taxon>Bacillota</taxon>
        <taxon>Bacilli</taxon>
        <taxon>Lactobacillales</taxon>
        <taxon>Lactobacillaceae</taxon>
        <taxon>Ligilactobacillus</taxon>
    </lineage>
</organism>
<sequence length="86" mass="9764">MGLGLIENNLIFLGEIILSGAMFFWLGYTAHQSTEIRDKLYEKKLAELNNSFPMIRVRLVTKSSDESQITDNSNSDKQANIINDIK</sequence>
<name>A0A9X6S3C1_9LACO</name>
<keyword evidence="1" id="KW-1133">Transmembrane helix</keyword>
<reference evidence="2 3" key="1">
    <citation type="submission" date="2016-05" db="EMBL/GenBank/DDBJ databases">
        <authorList>
            <person name="Lee J.-Y."/>
            <person name="Kim E.B."/>
            <person name="Choi Y.-J."/>
        </authorList>
    </citation>
    <scope>NUCLEOTIDE SEQUENCE [LARGE SCALE GENOMIC DNA]</scope>
    <source>
        <strain evidence="2 3">KLA006</strain>
    </source>
</reference>
<feature type="transmembrane region" description="Helical" evidence="1">
    <location>
        <begin position="12"/>
        <end position="30"/>
    </location>
</feature>